<keyword evidence="2" id="KW-1185">Reference proteome</keyword>
<protein>
    <submittedName>
        <fullName evidence="1">Uncharacterized protein</fullName>
    </submittedName>
</protein>
<dbReference type="Proteomes" id="UP001392318">
    <property type="component" value="Unassembled WGS sequence"/>
</dbReference>
<organism evidence="1 2">
    <name type="scientific">Paraburkholderia unamae</name>
    <dbReference type="NCBI Taxonomy" id="219649"/>
    <lineage>
        <taxon>Bacteria</taxon>
        <taxon>Pseudomonadati</taxon>
        <taxon>Pseudomonadota</taxon>
        <taxon>Betaproteobacteria</taxon>
        <taxon>Burkholderiales</taxon>
        <taxon>Burkholderiaceae</taxon>
        <taxon>Paraburkholderia</taxon>
    </lineage>
</organism>
<evidence type="ECO:0000313" key="1">
    <source>
        <dbReference type="EMBL" id="MEM5400143.1"/>
    </source>
</evidence>
<gene>
    <name evidence="1" type="ORF">VSR83_08600</name>
</gene>
<sequence length="189" mass="21099">MMKELDPSTVGGRKGAPLASSPLAAPDPRLRRAETEVRRLTRCMEIRDRQLGELRKALAHSATVHYRIEDRLQRELDCLRMMMPAEAFRMPSGESGSGRSDHGIAVRLPYVTSILSVLFDAMCVFWADCDHDHPPKSATVAHAIDERLGLSSQPNGEASRSAQAYASAIRPDWMKEADNRHHSRPAVMR</sequence>
<name>A0ACC6REU5_9BURK</name>
<evidence type="ECO:0000313" key="2">
    <source>
        <dbReference type="Proteomes" id="UP001392318"/>
    </source>
</evidence>
<reference evidence="1" key="1">
    <citation type="submission" date="2024-01" db="EMBL/GenBank/DDBJ databases">
        <title>The diversity of rhizobia nodulating Mimosa spp. in eleven states of Brazil covering several biomes is determined by host plant, location, and edaphic factors.</title>
        <authorList>
            <person name="Rouws L."/>
            <person name="Barauna A."/>
            <person name="Beukes C."/>
            <person name="De Faria S.M."/>
            <person name="Gross E."/>
            <person name="Dos Reis Junior F.B."/>
            <person name="Simon M."/>
            <person name="Maluk M."/>
            <person name="Odee D.W."/>
            <person name="Kenicer G."/>
            <person name="Young J.P.W."/>
            <person name="Reis V.M."/>
            <person name="Zilli J."/>
            <person name="James E.K."/>
        </authorList>
    </citation>
    <scope>NUCLEOTIDE SEQUENCE</scope>
    <source>
        <strain evidence="1">JPY452</strain>
    </source>
</reference>
<proteinExistence type="predicted"/>
<comment type="caution">
    <text evidence="1">The sequence shown here is derived from an EMBL/GenBank/DDBJ whole genome shotgun (WGS) entry which is preliminary data.</text>
</comment>
<accession>A0ACC6REU5</accession>
<dbReference type="EMBL" id="JAYMRU010000005">
    <property type="protein sequence ID" value="MEM5400143.1"/>
    <property type="molecule type" value="Genomic_DNA"/>
</dbReference>